<accession>A0ABW7RDL4</accession>
<proteinExistence type="predicted"/>
<reference evidence="1 2" key="1">
    <citation type="submission" date="2024-10" db="EMBL/GenBank/DDBJ databases">
        <title>The Natural Products Discovery Center: Release of the First 8490 Sequenced Strains for Exploring Actinobacteria Biosynthetic Diversity.</title>
        <authorList>
            <person name="Kalkreuter E."/>
            <person name="Kautsar S.A."/>
            <person name="Yang D."/>
            <person name="Bader C.D."/>
            <person name="Teijaro C.N."/>
            <person name="Fluegel L."/>
            <person name="Davis C.M."/>
            <person name="Simpson J.R."/>
            <person name="Lauterbach L."/>
            <person name="Steele A.D."/>
            <person name="Gui C."/>
            <person name="Meng S."/>
            <person name="Li G."/>
            <person name="Viehrig K."/>
            <person name="Ye F."/>
            <person name="Su P."/>
            <person name="Kiefer A.F."/>
            <person name="Nichols A."/>
            <person name="Cepeda A.J."/>
            <person name="Yan W."/>
            <person name="Fan B."/>
            <person name="Jiang Y."/>
            <person name="Adhikari A."/>
            <person name="Zheng C.-J."/>
            <person name="Schuster L."/>
            <person name="Cowan T.M."/>
            <person name="Smanski M.J."/>
            <person name="Chevrette M.G."/>
            <person name="De Carvalho L.P.S."/>
            <person name="Shen B."/>
        </authorList>
    </citation>
    <scope>NUCLEOTIDE SEQUENCE [LARGE SCALE GENOMIC DNA]</scope>
    <source>
        <strain evidence="1 2">NPDC018013</strain>
    </source>
</reference>
<dbReference type="EMBL" id="JBIRGH010000009">
    <property type="protein sequence ID" value="MFH8586157.1"/>
    <property type="molecule type" value="Genomic_DNA"/>
</dbReference>
<sequence length="58" mass="6623">MSKYVINKDYGDEREVEAESYSTVGDFIDFYGEYDDGVTPMVFRVRSSKVQTVELVSA</sequence>
<dbReference type="RefSeq" id="WP_266491793.1">
    <property type="nucleotide sequence ID" value="NZ_JBIRGH010000009.1"/>
</dbReference>
<protein>
    <submittedName>
        <fullName evidence="1">Uncharacterized protein</fullName>
    </submittedName>
</protein>
<keyword evidence="2" id="KW-1185">Reference proteome</keyword>
<gene>
    <name evidence="1" type="ORF">ACH4GP_17375</name>
</gene>
<evidence type="ECO:0000313" key="2">
    <source>
        <dbReference type="Proteomes" id="UP001610990"/>
    </source>
</evidence>
<name>A0ABW7RDL4_9ACTN</name>
<dbReference type="Proteomes" id="UP001610990">
    <property type="component" value="Unassembled WGS sequence"/>
</dbReference>
<organism evidence="1 2">
    <name type="scientific">Streptomyces celluloflavus</name>
    <dbReference type="NCBI Taxonomy" id="58344"/>
    <lineage>
        <taxon>Bacteria</taxon>
        <taxon>Bacillati</taxon>
        <taxon>Actinomycetota</taxon>
        <taxon>Actinomycetes</taxon>
        <taxon>Kitasatosporales</taxon>
        <taxon>Streptomycetaceae</taxon>
        <taxon>Streptomyces</taxon>
    </lineage>
</organism>
<comment type="caution">
    <text evidence="1">The sequence shown here is derived from an EMBL/GenBank/DDBJ whole genome shotgun (WGS) entry which is preliminary data.</text>
</comment>
<evidence type="ECO:0000313" key="1">
    <source>
        <dbReference type="EMBL" id="MFH8586157.1"/>
    </source>
</evidence>